<dbReference type="EMBL" id="LSRX01000070">
    <property type="protein sequence ID" value="OLQ10872.1"/>
    <property type="molecule type" value="Genomic_DNA"/>
</dbReference>
<evidence type="ECO:0000313" key="1">
    <source>
        <dbReference type="EMBL" id="OLQ10872.1"/>
    </source>
</evidence>
<protein>
    <submittedName>
        <fullName evidence="1">Uncharacterized protein</fullName>
    </submittedName>
</protein>
<dbReference type="AlphaFoldDB" id="A0A1Q9ETW9"/>
<evidence type="ECO:0000313" key="2">
    <source>
        <dbReference type="Proteomes" id="UP000186817"/>
    </source>
</evidence>
<reference evidence="1 2" key="1">
    <citation type="submission" date="2016-02" db="EMBL/GenBank/DDBJ databases">
        <title>Genome analysis of coral dinoflagellate symbionts highlights evolutionary adaptations to a symbiotic lifestyle.</title>
        <authorList>
            <person name="Aranda M."/>
            <person name="Li Y."/>
            <person name="Liew Y.J."/>
            <person name="Baumgarten S."/>
            <person name="Simakov O."/>
            <person name="Wilson M."/>
            <person name="Piel J."/>
            <person name="Ashoor H."/>
            <person name="Bougouffa S."/>
            <person name="Bajic V.B."/>
            <person name="Ryu T."/>
            <person name="Ravasi T."/>
            <person name="Bayer T."/>
            <person name="Micklem G."/>
            <person name="Kim H."/>
            <person name="Bhak J."/>
            <person name="Lajeunesse T.C."/>
            <person name="Voolstra C.R."/>
        </authorList>
    </citation>
    <scope>NUCLEOTIDE SEQUENCE [LARGE SCALE GENOMIC DNA]</scope>
    <source>
        <strain evidence="1 2">CCMP2467</strain>
    </source>
</reference>
<comment type="caution">
    <text evidence="1">The sequence shown here is derived from an EMBL/GenBank/DDBJ whole genome shotgun (WGS) entry which is preliminary data.</text>
</comment>
<name>A0A1Q9ETW9_SYMMI</name>
<proteinExistence type="predicted"/>
<sequence length="89" mass="10160">MIRDSVKGHNRAVVISMETVKSAQDADSFGEDFSLWLELYLFTKHLPETAMQAGMSSECQIIDVYVEKQHMPVKAEQPIGWMFGYFDPT</sequence>
<gene>
    <name evidence="1" type="ORF">AK812_SmicGene5397</name>
</gene>
<organism evidence="1 2">
    <name type="scientific">Symbiodinium microadriaticum</name>
    <name type="common">Dinoflagellate</name>
    <name type="synonym">Zooxanthella microadriatica</name>
    <dbReference type="NCBI Taxonomy" id="2951"/>
    <lineage>
        <taxon>Eukaryota</taxon>
        <taxon>Sar</taxon>
        <taxon>Alveolata</taxon>
        <taxon>Dinophyceae</taxon>
        <taxon>Suessiales</taxon>
        <taxon>Symbiodiniaceae</taxon>
        <taxon>Symbiodinium</taxon>
    </lineage>
</organism>
<dbReference type="Proteomes" id="UP000186817">
    <property type="component" value="Unassembled WGS sequence"/>
</dbReference>
<accession>A0A1Q9ETW9</accession>
<keyword evidence="2" id="KW-1185">Reference proteome</keyword>